<reference evidence="3" key="1">
    <citation type="journal article" date="2011" name="PLoS ONE">
        <title>Ralstonia syzygii, the Blood Disease Bacterium and some Asian R. solanacearum strains form a single genomic species despite divergent lifestyles.</title>
        <authorList>
            <person name="Remenant B."/>
            <person name="de Cambiaire J.C."/>
            <person name="Cellier G."/>
            <person name="Jacobs J.M."/>
            <person name="Mangenot S."/>
            <person name="Barbe V."/>
            <person name="Lajus A."/>
            <person name="Vallenet D."/>
            <person name="Medigue C."/>
            <person name="Fegan M."/>
            <person name="Allen C."/>
            <person name="Prior P."/>
        </authorList>
    </citation>
    <scope>NUCLEOTIDE SEQUENCE</scope>
    <source>
        <strain evidence="3">R229</strain>
    </source>
</reference>
<organism evidence="3">
    <name type="scientific">blood disease bacterium R229</name>
    <dbReference type="NCBI Taxonomy" id="741978"/>
    <lineage>
        <taxon>Bacteria</taxon>
        <taxon>Pseudomonadati</taxon>
        <taxon>Pseudomonadota</taxon>
        <taxon>Betaproteobacteria</taxon>
        <taxon>Burkholderiales</taxon>
        <taxon>Burkholderiaceae</taxon>
        <taxon>Ralstonia</taxon>
        <taxon>Ralstonia solanacearum species complex</taxon>
    </lineage>
</organism>
<dbReference type="AlphaFoldDB" id="G2ZXH8"/>
<sequence length="60" mass="6836">MLLEPDMHLSDNDAAQRAADRENRVTEYMRRKRWNVALNAAALAVMVYVAVVELIKHGVL</sequence>
<keyword evidence="2" id="KW-0472">Membrane</keyword>
<gene>
    <name evidence="3" type="ORF">BDB_mp70211</name>
</gene>
<proteinExistence type="predicted"/>
<feature type="compositionally biased region" description="Basic and acidic residues" evidence="1">
    <location>
        <begin position="1"/>
        <end position="11"/>
    </location>
</feature>
<protein>
    <submittedName>
        <fullName evidence="3">Uncharacterized protein</fullName>
    </submittedName>
</protein>
<keyword evidence="2" id="KW-0812">Transmembrane</keyword>
<feature type="transmembrane region" description="Helical" evidence="2">
    <location>
        <begin position="36"/>
        <end position="55"/>
    </location>
</feature>
<accession>G2ZXH8</accession>
<feature type="region of interest" description="Disordered" evidence="1">
    <location>
        <begin position="1"/>
        <end position="20"/>
    </location>
</feature>
<evidence type="ECO:0000313" key="3">
    <source>
        <dbReference type="EMBL" id="CCA83757.1"/>
    </source>
</evidence>
<evidence type="ECO:0000256" key="1">
    <source>
        <dbReference type="SAM" id="MobiDB-lite"/>
    </source>
</evidence>
<evidence type="ECO:0000256" key="2">
    <source>
        <dbReference type="SAM" id="Phobius"/>
    </source>
</evidence>
<reference evidence="3" key="2">
    <citation type="submission" date="2011-04" db="EMBL/GenBank/DDBJ databases">
        <authorList>
            <person name="Genoscope - CEA"/>
        </authorList>
    </citation>
    <scope>NUCLEOTIDE SEQUENCE</scope>
    <source>
        <strain evidence="3">R229</strain>
    </source>
</reference>
<dbReference type="EMBL" id="FR854083">
    <property type="protein sequence ID" value="CCA83757.1"/>
    <property type="molecule type" value="Genomic_DNA"/>
</dbReference>
<keyword evidence="2" id="KW-1133">Transmembrane helix</keyword>
<name>G2ZXH8_9RALS</name>